<dbReference type="GeneID" id="40315929"/>
<name>A0A3R7LDL4_9TRYP</name>
<feature type="region of interest" description="Disordered" evidence="1">
    <location>
        <begin position="17"/>
        <end position="55"/>
    </location>
</feature>
<feature type="region of interest" description="Disordered" evidence="1">
    <location>
        <begin position="68"/>
        <end position="113"/>
    </location>
</feature>
<proteinExistence type="predicted"/>
<feature type="region of interest" description="Disordered" evidence="1">
    <location>
        <begin position="541"/>
        <end position="595"/>
    </location>
</feature>
<evidence type="ECO:0000313" key="3">
    <source>
        <dbReference type="Proteomes" id="UP000284403"/>
    </source>
</evidence>
<organism evidence="2 3">
    <name type="scientific">Trypanosoma conorhini</name>
    <dbReference type="NCBI Taxonomy" id="83891"/>
    <lineage>
        <taxon>Eukaryota</taxon>
        <taxon>Discoba</taxon>
        <taxon>Euglenozoa</taxon>
        <taxon>Kinetoplastea</taxon>
        <taxon>Metakinetoplastina</taxon>
        <taxon>Trypanosomatida</taxon>
        <taxon>Trypanosomatidae</taxon>
        <taxon>Trypanosoma</taxon>
    </lineage>
</organism>
<dbReference type="AlphaFoldDB" id="A0A3R7LDL4"/>
<evidence type="ECO:0000256" key="1">
    <source>
        <dbReference type="SAM" id="MobiDB-lite"/>
    </source>
</evidence>
<protein>
    <submittedName>
        <fullName evidence="2">Uncharacterized protein</fullName>
    </submittedName>
</protein>
<dbReference type="Proteomes" id="UP000284403">
    <property type="component" value="Unassembled WGS sequence"/>
</dbReference>
<reference evidence="2 3" key="1">
    <citation type="journal article" date="2018" name="BMC Genomics">
        <title>Genomic comparison of Trypanosoma conorhini and Trypanosoma rangeli to Trypanosoma cruzi strains of high and low virulence.</title>
        <authorList>
            <person name="Bradwell K.R."/>
            <person name="Koparde V.N."/>
            <person name="Matveyev A.V."/>
            <person name="Serrano M.G."/>
            <person name="Alves J.M."/>
            <person name="Parikh H."/>
            <person name="Huang B."/>
            <person name="Lee V."/>
            <person name="Espinosa-Alvarez O."/>
            <person name="Ortiz P.A."/>
            <person name="Costa-Martins A.G."/>
            <person name="Teixeira M.M."/>
            <person name="Buck G.A."/>
        </authorList>
    </citation>
    <scope>NUCLEOTIDE SEQUENCE [LARGE SCALE GENOMIC DNA]</scope>
    <source>
        <strain evidence="2 3">025E</strain>
    </source>
</reference>
<comment type="caution">
    <text evidence="2">The sequence shown here is derived from an EMBL/GenBank/DDBJ whole genome shotgun (WGS) entry which is preliminary data.</text>
</comment>
<dbReference type="EMBL" id="MKKU01000090">
    <property type="protein sequence ID" value="RNF25124.1"/>
    <property type="molecule type" value="Genomic_DNA"/>
</dbReference>
<dbReference type="RefSeq" id="XP_029230649.1">
    <property type="nucleotide sequence ID" value="XM_029369246.1"/>
</dbReference>
<keyword evidence="3" id="KW-1185">Reference proteome</keyword>
<evidence type="ECO:0000313" key="2">
    <source>
        <dbReference type="EMBL" id="RNF25124.1"/>
    </source>
</evidence>
<dbReference type="OrthoDB" id="248458at2759"/>
<gene>
    <name evidence="2" type="ORF">Tco025E_02318</name>
</gene>
<sequence length="744" mass="78593">MTGSPLTLAWVDAHLRRRGLPRKHAPEPTVGAGEVPGAPPGGLRAAPSSSTDGAPPVEEILAAVDHRLLSGDGHPSVASGRGRPRGTEEDDRSDSKGVDILNQSQRATPQRVASGVASFVKQQAERTGSLNGPTQTCFVLHTVLTACVRHALHYSRLDSSSGLASASFSASSPAATSNVESATEAAAMRTRGAAREAVAASSQINFPWSAHVASEHLLEVMQDAAVQKGLRSQLWRAVDREHKGIMHHAIKLCSNAAPVLADIGVEEAEVRRLFGIPADVLAAAREFFDISSPCFSTCPAALVSLPRQHQLSVLSEHHFVYTTTSSRLAELLNEEMSVVKRIVREGDKSMAGVEGGWGSSDGFARQLTLLLLEMARVRMALAILLQFEALLRRCAAAGGQQQLPDDAAAVPPSPASPASLAQGLCALAAAAASRALETRPHRSRFVAHFRVVSLTPRQGRPSDARHVETPYYSLKSVFAALSQAAATTNTATAEAADVGVSAPPATPAAPAARLPAAAGVSEDSVEEDPVMRAVMAAAAAVTPGKAAPRGGATHSRPPLRVASSTATAGPLAQAQRQRRGRASAAPSASQEREPQAELTWHFRCCEGELGAVLNAVDAPPCDETEVKVQLLRPATHVPWPFRLEAVAADTNLHDIPAATSLLSTPSDTFVQPPATAAVRMRYNPAWRTAASMPTPLDTQHATRLQRVLTHRHGRLLTLNGCPAEKLKSVMRIAAQSVRLVVRFR</sequence>
<accession>A0A3R7LDL4</accession>
<feature type="compositionally biased region" description="Low complexity" evidence="1">
    <location>
        <begin position="28"/>
        <end position="50"/>
    </location>
</feature>